<dbReference type="Proteomes" id="UP001059836">
    <property type="component" value="Chromosome"/>
</dbReference>
<feature type="coiled-coil region" evidence="1">
    <location>
        <begin position="81"/>
        <end position="142"/>
    </location>
</feature>
<dbReference type="RefSeq" id="WP_213245242.1">
    <property type="nucleotide sequence ID" value="NZ_CP045806.1"/>
</dbReference>
<keyword evidence="3" id="KW-1185">Reference proteome</keyword>
<dbReference type="EMBL" id="CP045809">
    <property type="protein sequence ID" value="QHN36974.1"/>
    <property type="molecule type" value="Genomic_DNA"/>
</dbReference>
<organism evidence="2 3">
    <name type="scientific">Gordonia pseudamarae</name>
    <dbReference type="NCBI Taxonomy" id="2831662"/>
    <lineage>
        <taxon>Bacteria</taxon>
        <taxon>Bacillati</taxon>
        <taxon>Actinomycetota</taxon>
        <taxon>Actinomycetes</taxon>
        <taxon>Mycobacteriales</taxon>
        <taxon>Gordoniaceae</taxon>
        <taxon>Gordonia</taxon>
    </lineage>
</organism>
<accession>A0ABX6INK4</accession>
<reference evidence="2" key="1">
    <citation type="journal article" date="2021" name="Nat. Microbiol.">
        <title>Cocultivation of an ultrasmall environmental parasitic bacterium with lytic ability against bacteria associated with wastewater foams.</title>
        <authorList>
            <person name="Batinovic S."/>
            <person name="Rose J.J.A."/>
            <person name="Ratcliffe J."/>
            <person name="Seviour R.J."/>
            <person name="Petrovski S."/>
        </authorList>
    </citation>
    <scope>NUCLEOTIDE SEQUENCE</scope>
    <source>
        <strain evidence="2">CON9</strain>
    </source>
</reference>
<gene>
    <name evidence="2" type="ORF">GII31_20820</name>
</gene>
<sequence length="215" mass="24219">MSDPWHHPHKECRETLHLAKELGWPAPVKASNHGGLVLNCPESDPGCRLRFYSTPKGVESWARNARRKIKQCPHVADETPFDRVERLLGQAERLLVAAETELKRQDAANHALELLAEADGQLDQVDRELTDLEAEFEAAATAEQQLAADRDLLVEDQEDGWTPEEFVEKASFGLRTVRTELRDLPARNPRHQAGTERHDAAVARVTSLRARLECL</sequence>
<proteinExistence type="predicted"/>
<protein>
    <submittedName>
        <fullName evidence="2">Uncharacterized protein</fullName>
    </submittedName>
</protein>
<evidence type="ECO:0000313" key="3">
    <source>
        <dbReference type="Proteomes" id="UP001059836"/>
    </source>
</evidence>
<name>A0ABX6INK4_9ACTN</name>
<evidence type="ECO:0000313" key="2">
    <source>
        <dbReference type="EMBL" id="QHN36974.1"/>
    </source>
</evidence>
<keyword evidence="1" id="KW-0175">Coiled coil</keyword>
<evidence type="ECO:0000256" key="1">
    <source>
        <dbReference type="SAM" id="Coils"/>
    </source>
</evidence>